<dbReference type="Proteomes" id="UP000297643">
    <property type="component" value="Unassembled WGS sequence"/>
</dbReference>
<name>A0A4R8WFD5_9MICO</name>
<gene>
    <name evidence="1" type="ORF">E3O32_01140</name>
</gene>
<dbReference type="Gene3D" id="3.40.430.10">
    <property type="entry name" value="Dihydrofolate Reductase, subunit A"/>
    <property type="match status" value="1"/>
</dbReference>
<reference evidence="1 2" key="1">
    <citation type="submission" date="2019-03" db="EMBL/GenBank/DDBJ databases">
        <title>Genomics of glacier-inhabiting Cryobacterium strains.</title>
        <authorList>
            <person name="Liu Q."/>
            <person name="Xin Y.-H."/>
        </authorList>
    </citation>
    <scope>NUCLEOTIDE SEQUENCE [LARGE SCALE GENOMIC DNA]</scope>
    <source>
        <strain evidence="1 2">RHLT2-21</strain>
    </source>
</reference>
<dbReference type="EMBL" id="SOFM01000005">
    <property type="protein sequence ID" value="TFC07678.1"/>
    <property type="molecule type" value="Genomic_DNA"/>
</dbReference>
<dbReference type="RefSeq" id="WP_134506169.1">
    <property type="nucleotide sequence ID" value="NZ_SOFM01000005.1"/>
</dbReference>
<evidence type="ECO:0008006" key="3">
    <source>
        <dbReference type="Google" id="ProtNLM"/>
    </source>
</evidence>
<comment type="caution">
    <text evidence="1">The sequence shown here is derived from an EMBL/GenBank/DDBJ whole genome shotgun (WGS) entry which is preliminary data.</text>
</comment>
<organism evidence="1 2">
    <name type="scientific">Cryobacterium mannosilyticum</name>
    <dbReference type="NCBI Taxonomy" id="1259190"/>
    <lineage>
        <taxon>Bacteria</taxon>
        <taxon>Bacillati</taxon>
        <taxon>Actinomycetota</taxon>
        <taxon>Actinomycetes</taxon>
        <taxon>Micrococcales</taxon>
        <taxon>Microbacteriaceae</taxon>
        <taxon>Cryobacterium</taxon>
    </lineage>
</organism>
<dbReference type="SUPFAM" id="SSF53597">
    <property type="entry name" value="Dihydrofolate reductase-like"/>
    <property type="match status" value="1"/>
</dbReference>
<evidence type="ECO:0000313" key="1">
    <source>
        <dbReference type="EMBL" id="TFC07678.1"/>
    </source>
</evidence>
<keyword evidence="2" id="KW-1185">Reference proteome</keyword>
<protein>
    <recommendedName>
        <fullName evidence="3">Bacterial bifunctional deaminase-reductase C-terminal domain-containing protein</fullName>
    </recommendedName>
</protein>
<dbReference type="InterPro" id="IPR024072">
    <property type="entry name" value="DHFR-like_dom_sf"/>
</dbReference>
<accession>A0A4R8WFD5</accession>
<proteinExistence type="predicted"/>
<dbReference type="AlphaFoldDB" id="A0A4R8WFD5"/>
<sequence length="80" mass="8625">MAVSLDGFIADIWLCGGGRLAAALRPEIDRLVLKVNPVVFGDGIALFDGDYTPSAYELVSTTHYDSGVLFNDYRALRASS</sequence>
<evidence type="ECO:0000313" key="2">
    <source>
        <dbReference type="Proteomes" id="UP000297643"/>
    </source>
</evidence>